<keyword evidence="5" id="KW-1185">Reference proteome</keyword>
<feature type="transmembrane region" description="Helical" evidence="2">
    <location>
        <begin position="169"/>
        <end position="185"/>
    </location>
</feature>
<evidence type="ECO:0000256" key="1">
    <source>
        <dbReference type="SAM" id="MobiDB-lite"/>
    </source>
</evidence>
<sequence>MTPRTRLTLAAAAATALTSIALAPLATPHAWLIEGIALVLLTALTGAAARRAAVPRPLTTLGQALILLCVLTALSDPVRPRAVAGFLPTPDSLTALANTVHSGIVDSGQYTTPAPATDGIALILLASIAAVALIVDTVAVGYEHSAIGGLPLLALYSVAASLAPGGAEWVRFLCAAFGYLLLLFAEGRDRLSRWGRVFTGRGRHLTPGGAFKGAGPSPQLRTGRRIGLTALGIAVALPLFLPDIGGGLLDQGGDYSPARNGNGTITAVNPLVSMQDSLNQPQDTHLLDYRTDAKDPSGEYLRITALDEFNGVTWRPADRNVSQVPDQLPGPKADSSVTQSTVHTSITARPNYVQTWLPMPYNATKVRAGGNWRFEPIDHVIIGARGQTTSGLAYRVTSTQLDPTRQQLSDAGQPSAALVKEFTKLPAGIPSLVRQDADKVTAGATNHYEQALKLQDWFADSGQFTYDTTVRTGLGPQAMATFLRQKAGYCEHFASAMAVMARYLGIPARVAVGFVPGTPEADGLYRIGVHDAHAWPELYFQGIGWVRFEPTPSRGVQPDYTVQNTSGNPATPNHNNPGATAGGAGPSPSPGATAGGCVGGQLNCGGGQHGGGGGTPHGSGFPLVPVLAGAATVLFLLVLASVPALLRLRVRHRRLGPRGEDTPVPARVLDLWLELLDTAWDLGMPADEARTPRGTAAWLADMARFDEPAQAAAARAAAATERARYAPEHRRGDSDADALAADVRLLIPALTAAVPRRARLRARLLPRSTARLLWALQARLTRSPRPSPAESGA</sequence>
<dbReference type="PANTHER" id="PTHR42736:SF1">
    <property type="entry name" value="PROTEIN-GLUTAMINE GAMMA-GLUTAMYLTRANSFERASE"/>
    <property type="match status" value="1"/>
</dbReference>
<feature type="transmembrane region" description="Helical" evidence="2">
    <location>
        <begin position="226"/>
        <end position="249"/>
    </location>
</feature>
<feature type="domain" description="Transglutaminase-like" evidence="3">
    <location>
        <begin position="482"/>
        <end position="552"/>
    </location>
</feature>
<dbReference type="EMBL" id="MLCF01000028">
    <property type="protein sequence ID" value="OIV38171.1"/>
    <property type="molecule type" value="Genomic_DNA"/>
</dbReference>
<dbReference type="Pfam" id="PF01841">
    <property type="entry name" value="Transglut_core"/>
    <property type="match status" value="1"/>
</dbReference>
<dbReference type="InterPro" id="IPR021878">
    <property type="entry name" value="TgpA_N"/>
</dbReference>
<dbReference type="AlphaFoldDB" id="A0A1J7BHK0"/>
<dbReference type="Pfam" id="PF11992">
    <property type="entry name" value="TgpA_N"/>
    <property type="match status" value="1"/>
</dbReference>
<proteinExistence type="predicted"/>
<name>A0A1J7BHK0_9ACTN</name>
<feature type="transmembrane region" description="Helical" evidence="2">
    <location>
        <begin position="623"/>
        <end position="646"/>
    </location>
</feature>
<organism evidence="4 5">
    <name type="scientific">Mangrovactinospora gilvigrisea</name>
    <dbReference type="NCBI Taxonomy" id="1428644"/>
    <lineage>
        <taxon>Bacteria</taxon>
        <taxon>Bacillati</taxon>
        <taxon>Actinomycetota</taxon>
        <taxon>Actinomycetes</taxon>
        <taxon>Kitasatosporales</taxon>
        <taxon>Streptomycetaceae</taxon>
        <taxon>Mangrovactinospora</taxon>
    </lineage>
</organism>
<keyword evidence="2" id="KW-0472">Membrane</keyword>
<feature type="region of interest" description="Disordered" evidence="1">
    <location>
        <begin position="556"/>
        <end position="594"/>
    </location>
</feature>
<dbReference type="Gene3D" id="3.10.620.30">
    <property type="match status" value="1"/>
</dbReference>
<comment type="caution">
    <text evidence="4">The sequence shown here is derived from an EMBL/GenBank/DDBJ whole genome shotgun (WGS) entry which is preliminary data.</text>
</comment>
<dbReference type="InterPro" id="IPR002931">
    <property type="entry name" value="Transglutaminase-like"/>
</dbReference>
<dbReference type="RefSeq" id="WP_071655875.1">
    <property type="nucleotide sequence ID" value="NZ_MLCF01000028.1"/>
</dbReference>
<protein>
    <recommendedName>
        <fullName evidence="3">Transglutaminase-like domain-containing protein</fullName>
    </recommendedName>
</protein>
<keyword evidence="2" id="KW-1133">Transmembrane helix</keyword>
<dbReference type="InterPro" id="IPR038765">
    <property type="entry name" value="Papain-like_cys_pep_sf"/>
</dbReference>
<dbReference type="InterPro" id="IPR052901">
    <property type="entry name" value="Bact_TGase-like"/>
</dbReference>
<accession>A0A1J7BHK0</accession>
<evidence type="ECO:0000313" key="4">
    <source>
        <dbReference type="EMBL" id="OIV38171.1"/>
    </source>
</evidence>
<dbReference type="SUPFAM" id="SSF54001">
    <property type="entry name" value="Cysteine proteinases"/>
    <property type="match status" value="1"/>
</dbReference>
<dbReference type="STRING" id="1428644.BIV57_07275"/>
<evidence type="ECO:0000256" key="2">
    <source>
        <dbReference type="SAM" id="Phobius"/>
    </source>
</evidence>
<keyword evidence="2" id="KW-0812">Transmembrane</keyword>
<reference evidence="4 5" key="1">
    <citation type="submission" date="2016-10" db="EMBL/GenBank/DDBJ databases">
        <title>Genome sequence of Streptomyces gilvigriseus MUSC 26.</title>
        <authorList>
            <person name="Lee L.-H."/>
            <person name="Ser H.-L."/>
        </authorList>
    </citation>
    <scope>NUCLEOTIDE SEQUENCE [LARGE SCALE GENOMIC DNA]</scope>
    <source>
        <strain evidence="4 5">MUSC 26</strain>
    </source>
</reference>
<feature type="transmembrane region" description="Helical" evidence="2">
    <location>
        <begin position="120"/>
        <end position="139"/>
    </location>
</feature>
<dbReference type="PANTHER" id="PTHR42736">
    <property type="entry name" value="PROTEIN-GLUTAMINE GAMMA-GLUTAMYLTRANSFERASE"/>
    <property type="match status" value="1"/>
</dbReference>
<evidence type="ECO:0000259" key="3">
    <source>
        <dbReference type="SMART" id="SM00460"/>
    </source>
</evidence>
<feature type="compositionally biased region" description="Polar residues" evidence="1">
    <location>
        <begin position="560"/>
        <end position="576"/>
    </location>
</feature>
<dbReference type="OrthoDB" id="9804023at2"/>
<feature type="transmembrane region" description="Helical" evidence="2">
    <location>
        <begin position="31"/>
        <end position="49"/>
    </location>
</feature>
<evidence type="ECO:0000313" key="5">
    <source>
        <dbReference type="Proteomes" id="UP000243342"/>
    </source>
</evidence>
<gene>
    <name evidence="4" type="ORF">BIV57_07275</name>
</gene>
<dbReference type="SMART" id="SM00460">
    <property type="entry name" value="TGc"/>
    <property type="match status" value="1"/>
</dbReference>
<dbReference type="Proteomes" id="UP000243342">
    <property type="component" value="Unassembled WGS sequence"/>
</dbReference>